<protein>
    <recommendedName>
        <fullName evidence="2">G5 domain-containing protein</fullName>
    </recommendedName>
</protein>
<dbReference type="PROSITE" id="PS51109">
    <property type="entry name" value="G5"/>
    <property type="match status" value="1"/>
</dbReference>
<evidence type="ECO:0000313" key="3">
    <source>
        <dbReference type="EMBL" id="RDY26056.1"/>
    </source>
</evidence>
<dbReference type="PANTHER" id="PTHR35788:SF1">
    <property type="entry name" value="EXPORTED PROTEIN"/>
    <property type="match status" value="1"/>
</dbReference>
<dbReference type="SMART" id="SM01208">
    <property type="entry name" value="G5"/>
    <property type="match status" value="1"/>
</dbReference>
<dbReference type="OrthoDB" id="9797191at2"/>
<evidence type="ECO:0000259" key="2">
    <source>
        <dbReference type="PROSITE" id="PS51109"/>
    </source>
</evidence>
<dbReference type="InterPro" id="IPR022029">
    <property type="entry name" value="YoaR-like_PG-bd"/>
</dbReference>
<keyword evidence="1" id="KW-0732">Signal</keyword>
<dbReference type="AlphaFoldDB" id="A0A371J064"/>
<dbReference type="Gene3D" id="2.20.230.10">
    <property type="entry name" value="Resuscitation-promoting factor rpfb"/>
    <property type="match status" value="1"/>
</dbReference>
<reference evidence="3 4" key="1">
    <citation type="journal article" date="2017" name="Genome Announc.">
        <title>Draft Genome Sequence of Romboutsia weinsteinii sp. nov. Strain CCRI-19649(T) Isolated from Surface Water.</title>
        <authorList>
            <person name="Maheux A.F."/>
            <person name="Boudreau D.K."/>
            <person name="Berube E."/>
            <person name="Boissinot M."/>
            <person name="Cantin P."/>
            <person name="Raymond F."/>
            <person name="Corbeil J."/>
            <person name="Omar R.F."/>
            <person name="Bergeron M.G."/>
        </authorList>
    </citation>
    <scope>NUCLEOTIDE SEQUENCE [LARGE SCALE GENOMIC DNA]</scope>
    <source>
        <strain evidence="3 4">CCRI-19649</strain>
    </source>
</reference>
<sequence length="447" mass="51366">MRRIKIVLLSIGIFFLQGTVLSTALEIEGKIHKNIYIDNIDVSKLTINEAEDKIESFINNSCELNLTYKGNIYKINLNDFEVNYKIKDSVKEAYEIGRSKNIISNIKTKSKLDLGNKEAIGLKYSYSDEKIDKYISYIKSQIEKEPINANIRMDNEKLVVEKEEYGISVNEKYLKDKIVNKIDTLKNSSEEIMITKIKPKHVYEELAKIDTELGSYETYFNKDNKNRVNNINVASYYTSNVLVNKNEEFSFNRNVQGEEIVSKLKPAPVISNGKVKEGLGGGICQVSSTIYNAALYSGLEITNVRNHTIPSGYIEKGRDATVSRGDTDLRFVNKFDTPILIYNKVYEDRIVSTIYGNKEDKKDIDIETEIIQTIPNNTIVEKTDNLYKGEKNIYENGRIGYKVNTFRVYKDGNEPVKELIHESYYPPMDKVIKYGTKNKINYKVMNF</sequence>
<proteinExistence type="predicted"/>
<name>A0A371J064_9FIRM</name>
<dbReference type="Proteomes" id="UP000215694">
    <property type="component" value="Unassembled WGS sequence"/>
</dbReference>
<dbReference type="Pfam" id="PF04294">
    <property type="entry name" value="VanW"/>
    <property type="match status" value="1"/>
</dbReference>
<dbReference type="Pfam" id="PF12229">
    <property type="entry name" value="PG_binding_4"/>
    <property type="match status" value="1"/>
</dbReference>
<organism evidence="3 4">
    <name type="scientific">Romboutsia weinsteinii</name>
    <dbReference type="NCBI Taxonomy" id="2020949"/>
    <lineage>
        <taxon>Bacteria</taxon>
        <taxon>Bacillati</taxon>
        <taxon>Bacillota</taxon>
        <taxon>Clostridia</taxon>
        <taxon>Peptostreptococcales</taxon>
        <taxon>Peptostreptococcaceae</taxon>
        <taxon>Romboutsia</taxon>
    </lineage>
</organism>
<dbReference type="EMBL" id="NOJY02000036">
    <property type="protein sequence ID" value="RDY26056.1"/>
    <property type="molecule type" value="Genomic_DNA"/>
</dbReference>
<comment type="caution">
    <text evidence="3">The sequence shown here is derived from an EMBL/GenBank/DDBJ whole genome shotgun (WGS) entry which is preliminary data.</text>
</comment>
<dbReference type="PANTHER" id="PTHR35788">
    <property type="entry name" value="EXPORTED PROTEIN-RELATED"/>
    <property type="match status" value="1"/>
</dbReference>
<dbReference type="Pfam" id="PF07501">
    <property type="entry name" value="G5"/>
    <property type="match status" value="1"/>
</dbReference>
<feature type="domain" description="G5" evidence="2">
    <location>
        <begin position="360"/>
        <end position="438"/>
    </location>
</feature>
<evidence type="ECO:0000313" key="4">
    <source>
        <dbReference type="Proteomes" id="UP000215694"/>
    </source>
</evidence>
<dbReference type="InterPro" id="IPR007391">
    <property type="entry name" value="Vancomycin_resist_VanW"/>
</dbReference>
<evidence type="ECO:0000256" key="1">
    <source>
        <dbReference type="ARBA" id="ARBA00022729"/>
    </source>
</evidence>
<dbReference type="InterPro" id="IPR052913">
    <property type="entry name" value="Glycopeptide_resist_protein"/>
</dbReference>
<dbReference type="InterPro" id="IPR011098">
    <property type="entry name" value="G5_dom"/>
</dbReference>
<keyword evidence="4" id="KW-1185">Reference proteome</keyword>
<accession>A0A371J064</accession>
<gene>
    <name evidence="3" type="ORF">CHL78_015095</name>
</gene>
<dbReference type="RefSeq" id="WP_094369279.1">
    <property type="nucleotide sequence ID" value="NZ_NOJY02000036.1"/>
</dbReference>